<evidence type="ECO:0000313" key="5">
    <source>
        <dbReference type="Proteomes" id="UP001301769"/>
    </source>
</evidence>
<feature type="transmembrane region" description="Helical" evidence="2">
    <location>
        <begin position="493"/>
        <end position="514"/>
    </location>
</feature>
<dbReference type="AlphaFoldDB" id="A0AAN7B5A1"/>
<evidence type="ECO:0000256" key="2">
    <source>
        <dbReference type="SAM" id="Phobius"/>
    </source>
</evidence>
<keyword evidence="2" id="KW-0472">Membrane</keyword>
<dbReference type="Gene3D" id="1.20.58.340">
    <property type="entry name" value="Magnesium transport protein CorA, transmembrane region"/>
    <property type="match status" value="1"/>
</dbReference>
<reference evidence="4" key="2">
    <citation type="submission" date="2023-05" db="EMBL/GenBank/DDBJ databases">
        <authorList>
            <consortium name="Lawrence Berkeley National Laboratory"/>
            <person name="Steindorff A."/>
            <person name="Hensen N."/>
            <person name="Bonometti L."/>
            <person name="Westerberg I."/>
            <person name="Brannstrom I.O."/>
            <person name="Guillou S."/>
            <person name="Cros-Aarteil S."/>
            <person name="Calhoun S."/>
            <person name="Haridas S."/>
            <person name="Kuo A."/>
            <person name="Mondo S."/>
            <person name="Pangilinan J."/>
            <person name="Riley R."/>
            <person name="Labutti K."/>
            <person name="Andreopoulos B."/>
            <person name="Lipzen A."/>
            <person name="Chen C."/>
            <person name="Yanf M."/>
            <person name="Daum C."/>
            <person name="Ng V."/>
            <person name="Clum A."/>
            <person name="Ohm R."/>
            <person name="Martin F."/>
            <person name="Silar P."/>
            <person name="Natvig D."/>
            <person name="Lalanne C."/>
            <person name="Gautier V."/>
            <person name="Ament-Velasquez S.L."/>
            <person name="Kruys A."/>
            <person name="Hutchinson M.I."/>
            <person name="Powell A.J."/>
            <person name="Barry K."/>
            <person name="Miller A.N."/>
            <person name="Grigoriev I.V."/>
            <person name="Debuchy R."/>
            <person name="Gladieux P."/>
            <person name="Thoren M.H."/>
            <person name="Johannesson H."/>
        </authorList>
    </citation>
    <scope>NUCLEOTIDE SEQUENCE</scope>
    <source>
        <strain evidence="4">PSN293</strain>
    </source>
</reference>
<evidence type="ECO:0000313" key="4">
    <source>
        <dbReference type="EMBL" id="KAK4208645.1"/>
    </source>
</evidence>
<accession>A0AAN7B5A1</accession>
<keyword evidence="2" id="KW-1133">Transmembrane helix</keyword>
<feature type="region of interest" description="Disordered" evidence="1">
    <location>
        <begin position="1"/>
        <end position="26"/>
    </location>
</feature>
<proteinExistence type="predicted"/>
<dbReference type="Pfam" id="PF26616">
    <property type="entry name" value="CorA-like"/>
    <property type="match status" value="1"/>
</dbReference>
<organism evidence="4 5">
    <name type="scientific">Rhypophila decipiens</name>
    <dbReference type="NCBI Taxonomy" id="261697"/>
    <lineage>
        <taxon>Eukaryota</taxon>
        <taxon>Fungi</taxon>
        <taxon>Dikarya</taxon>
        <taxon>Ascomycota</taxon>
        <taxon>Pezizomycotina</taxon>
        <taxon>Sordariomycetes</taxon>
        <taxon>Sordariomycetidae</taxon>
        <taxon>Sordariales</taxon>
        <taxon>Naviculisporaceae</taxon>
        <taxon>Rhypophila</taxon>
    </lineage>
</organism>
<feature type="region of interest" description="Disordered" evidence="1">
    <location>
        <begin position="565"/>
        <end position="587"/>
    </location>
</feature>
<sequence>MAASASNSPPTVSSPNPTAATTTQTTLPLPDAFSHSCARWTQYPTNLVPRTTGMNPSALKAYFSKLDVAESKLFTHDHNTVEVCFRDLEVEGVGALAKYNVHDELKLGKWLGITKIRDPAKHLINASKKDPKSRLIYIYAEHSRDPLRIQRSMLTMILSFHQVMPEYLDFLWPFGLQSTPQDVRFSGFRQQLCLKKPPRSLVIDALGRSGQQYQMSYNLKGVTLKDDGEWSIRNAAFCHQYDVMTSRAVWIVTKGGMDLYENYKELTGSDGRPEDKAFGSDEECFVSSLSPHLLFSRWSTEDWRGFLRWLESEVDNDAALAVLGPREEGHHPKRYHPRDIRRMQIWEERANEAIVVLEGNVDVLSALRQFYLNLSKDDRFPLGQSCLGEIKDFASELEAMISDLKNNIGRAKALTKTTMDRKELMKQYRGDESAERMHRLNKNMEEEAIVVRIVTLVTLIYLPATFVSTFFSTDIVKYQVNDFPEGKFNDMAMYRWLQVTLPLTFLTLFAAWAAKAWASNQSQEGSVLEVGDVVVVSDRVPIGERLLGLGQWVRSRRTPTQSTAKTLLPTTSGVPLGPVAGGKSAAG</sequence>
<reference evidence="4" key="1">
    <citation type="journal article" date="2023" name="Mol. Phylogenet. Evol.">
        <title>Genome-scale phylogeny and comparative genomics of the fungal order Sordariales.</title>
        <authorList>
            <person name="Hensen N."/>
            <person name="Bonometti L."/>
            <person name="Westerberg I."/>
            <person name="Brannstrom I.O."/>
            <person name="Guillou S."/>
            <person name="Cros-Aarteil S."/>
            <person name="Calhoun S."/>
            <person name="Haridas S."/>
            <person name="Kuo A."/>
            <person name="Mondo S."/>
            <person name="Pangilinan J."/>
            <person name="Riley R."/>
            <person name="LaButti K."/>
            <person name="Andreopoulos B."/>
            <person name="Lipzen A."/>
            <person name="Chen C."/>
            <person name="Yan M."/>
            <person name="Daum C."/>
            <person name="Ng V."/>
            <person name="Clum A."/>
            <person name="Steindorff A."/>
            <person name="Ohm R.A."/>
            <person name="Martin F."/>
            <person name="Silar P."/>
            <person name="Natvig D.O."/>
            <person name="Lalanne C."/>
            <person name="Gautier V."/>
            <person name="Ament-Velasquez S.L."/>
            <person name="Kruys A."/>
            <person name="Hutchinson M.I."/>
            <person name="Powell A.J."/>
            <person name="Barry K."/>
            <person name="Miller A.N."/>
            <person name="Grigoriev I.V."/>
            <person name="Debuchy R."/>
            <person name="Gladieux P."/>
            <person name="Hiltunen Thoren M."/>
            <person name="Johannesson H."/>
        </authorList>
    </citation>
    <scope>NUCLEOTIDE SEQUENCE</scope>
    <source>
        <strain evidence="4">PSN293</strain>
    </source>
</reference>
<keyword evidence="5" id="KW-1185">Reference proteome</keyword>
<evidence type="ECO:0000259" key="3">
    <source>
        <dbReference type="Pfam" id="PF26616"/>
    </source>
</evidence>
<gene>
    <name evidence="4" type="ORF">QBC37DRAFT_431673</name>
</gene>
<dbReference type="Proteomes" id="UP001301769">
    <property type="component" value="Unassembled WGS sequence"/>
</dbReference>
<dbReference type="EMBL" id="MU858235">
    <property type="protein sequence ID" value="KAK4208645.1"/>
    <property type="molecule type" value="Genomic_DNA"/>
</dbReference>
<comment type="caution">
    <text evidence="4">The sequence shown here is derived from an EMBL/GenBank/DDBJ whole genome shotgun (WGS) entry which is preliminary data.</text>
</comment>
<keyword evidence="2" id="KW-0812">Transmembrane</keyword>
<dbReference type="InterPro" id="IPR058257">
    <property type="entry name" value="CorA-like_dom"/>
</dbReference>
<protein>
    <recommendedName>
        <fullName evidence="3">CorA-like transporter domain-containing protein</fullName>
    </recommendedName>
</protein>
<feature type="domain" description="CorA-like transporter" evidence="3">
    <location>
        <begin position="35"/>
        <end position="318"/>
    </location>
</feature>
<evidence type="ECO:0000256" key="1">
    <source>
        <dbReference type="SAM" id="MobiDB-lite"/>
    </source>
</evidence>
<feature type="transmembrane region" description="Helical" evidence="2">
    <location>
        <begin position="449"/>
        <end position="473"/>
    </location>
</feature>
<name>A0AAN7B5A1_9PEZI</name>